<proteinExistence type="predicted"/>
<evidence type="ECO:0000313" key="1">
    <source>
        <dbReference type="EMBL" id="KAK2026215.1"/>
    </source>
</evidence>
<keyword evidence="2" id="KW-1185">Reference proteome</keyword>
<evidence type="ECO:0000313" key="2">
    <source>
        <dbReference type="Proteomes" id="UP001232148"/>
    </source>
</evidence>
<name>A0AAD9HCC7_9PEZI</name>
<organism evidence="1 2">
    <name type="scientific">Colletotrichum zoysiae</name>
    <dbReference type="NCBI Taxonomy" id="1216348"/>
    <lineage>
        <taxon>Eukaryota</taxon>
        <taxon>Fungi</taxon>
        <taxon>Dikarya</taxon>
        <taxon>Ascomycota</taxon>
        <taxon>Pezizomycotina</taxon>
        <taxon>Sordariomycetes</taxon>
        <taxon>Hypocreomycetidae</taxon>
        <taxon>Glomerellales</taxon>
        <taxon>Glomerellaceae</taxon>
        <taxon>Colletotrichum</taxon>
        <taxon>Colletotrichum graminicola species complex</taxon>
    </lineage>
</organism>
<dbReference type="AlphaFoldDB" id="A0AAD9HCC7"/>
<dbReference type="EMBL" id="MU842919">
    <property type="protein sequence ID" value="KAK2026215.1"/>
    <property type="molecule type" value="Genomic_DNA"/>
</dbReference>
<protein>
    <submittedName>
        <fullName evidence="1">Uncharacterized protein</fullName>
    </submittedName>
</protein>
<reference evidence="1" key="1">
    <citation type="submission" date="2021-06" db="EMBL/GenBank/DDBJ databases">
        <title>Comparative genomics, transcriptomics and evolutionary studies reveal genomic signatures of adaptation to plant cell wall in hemibiotrophic fungi.</title>
        <authorList>
            <consortium name="DOE Joint Genome Institute"/>
            <person name="Baroncelli R."/>
            <person name="Diaz J.F."/>
            <person name="Benocci T."/>
            <person name="Peng M."/>
            <person name="Battaglia E."/>
            <person name="Haridas S."/>
            <person name="Andreopoulos W."/>
            <person name="Labutti K."/>
            <person name="Pangilinan J."/>
            <person name="Floch G.L."/>
            <person name="Makela M.R."/>
            <person name="Henrissat B."/>
            <person name="Grigoriev I.V."/>
            <person name="Crouch J.A."/>
            <person name="De Vries R.P."/>
            <person name="Sukno S.A."/>
            <person name="Thon M.R."/>
        </authorList>
    </citation>
    <scope>NUCLEOTIDE SEQUENCE</scope>
    <source>
        <strain evidence="1">MAFF235873</strain>
    </source>
</reference>
<accession>A0AAD9HCC7</accession>
<comment type="caution">
    <text evidence="1">The sequence shown here is derived from an EMBL/GenBank/DDBJ whole genome shotgun (WGS) entry which is preliminary data.</text>
</comment>
<gene>
    <name evidence="1" type="ORF">LX32DRAFT_31150</name>
</gene>
<dbReference type="Proteomes" id="UP001232148">
    <property type="component" value="Unassembled WGS sequence"/>
</dbReference>
<sequence>MSALPTGPDCRHLRLYAALPPSAHSALRHYRRPSPTWGFEGCARPRKISRVSFSIARSSVGPSNFPRFDARPRFYEAHNSRLTRSADARLPTCLRDPTSPPPLHHPSPFRVKRQASFPFLLCRSFLTRLGTTCPLLPASGARPHKRSGVFLDTILFILLSHPPILSLVCVCVWETRLGGVSAFPRSLQTLT</sequence>